<keyword evidence="2" id="KW-1185">Reference proteome</keyword>
<evidence type="ECO:0000313" key="2">
    <source>
        <dbReference type="Proteomes" id="UP000790709"/>
    </source>
</evidence>
<protein>
    <submittedName>
        <fullName evidence="1">Uncharacterized protein</fullName>
    </submittedName>
</protein>
<organism evidence="1 2">
    <name type="scientific">Leucogyrophana mollusca</name>
    <dbReference type="NCBI Taxonomy" id="85980"/>
    <lineage>
        <taxon>Eukaryota</taxon>
        <taxon>Fungi</taxon>
        <taxon>Dikarya</taxon>
        <taxon>Basidiomycota</taxon>
        <taxon>Agaricomycotina</taxon>
        <taxon>Agaricomycetes</taxon>
        <taxon>Agaricomycetidae</taxon>
        <taxon>Boletales</taxon>
        <taxon>Boletales incertae sedis</taxon>
        <taxon>Leucogyrophana</taxon>
    </lineage>
</organism>
<accession>A0ACB8BFP4</accession>
<evidence type="ECO:0000313" key="1">
    <source>
        <dbReference type="EMBL" id="KAH7924524.1"/>
    </source>
</evidence>
<dbReference type="Proteomes" id="UP000790709">
    <property type="component" value="Unassembled WGS sequence"/>
</dbReference>
<dbReference type="EMBL" id="MU266422">
    <property type="protein sequence ID" value="KAH7924524.1"/>
    <property type="molecule type" value="Genomic_DNA"/>
</dbReference>
<proteinExistence type="predicted"/>
<comment type="caution">
    <text evidence="1">The sequence shown here is derived from an EMBL/GenBank/DDBJ whole genome shotgun (WGS) entry which is preliminary data.</text>
</comment>
<sequence>MAERDPLYGGQISALLFGTPPASVLLTSALPLPNDPGRSVADPRSAGAREVVPNDHVFLSTPHPPWEGLPIHCSSGAAQSLGLLTCTASRIGWLASANLKLG</sequence>
<reference evidence="1" key="1">
    <citation type="journal article" date="2021" name="New Phytol.">
        <title>Evolutionary innovations through gain and loss of genes in the ectomycorrhizal Boletales.</title>
        <authorList>
            <person name="Wu G."/>
            <person name="Miyauchi S."/>
            <person name="Morin E."/>
            <person name="Kuo A."/>
            <person name="Drula E."/>
            <person name="Varga T."/>
            <person name="Kohler A."/>
            <person name="Feng B."/>
            <person name="Cao Y."/>
            <person name="Lipzen A."/>
            <person name="Daum C."/>
            <person name="Hundley H."/>
            <person name="Pangilinan J."/>
            <person name="Johnson J."/>
            <person name="Barry K."/>
            <person name="LaButti K."/>
            <person name="Ng V."/>
            <person name="Ahrendt S."/>
            <person name="Min B."/>
            <person name="Choi I.G."/>
            <person name="Park H."/>
            <person name="Plett J.M."/>
            <person name="Magnuson J."/>
            <person name="Spatafora J.W."/>
            <person name="Nagy L.G."/>
            <person name="Henrissat B."/>
            <person name="Grigoriev I.V."/>
            <person name="Yang Z.L."/>
            <person name="Xu J."/>
            <person name="Martin F.M."/>
        </authorList>
    </citation>
    <scope>NUCLEOTIDE SEQUENCE</scope>
    <source>
        <strain evidence="1">KUC20120723A-06</strain>
    </source>
</reference>
<gene>
    <name evidence="1" type="ORF">BV22DRAFT_1035036</name>
</gene>
<name>A0ACB8BFP4_9AGAM</name>